<evidence type="ECO:0000313" key="3">
    <source>
        <dbReference type="EMBL" id="KAF2238245.1"/>
    </source>
</evidence>
<sequence>MHTLLNPFNILVILAIFKIFASCLTHHADNPITILPYNELRSTDSSLESRTSKVQALGAEEECAPGNCGAACAENSGIAAGNITSGSTVPFARNLSGGPIHTNSLQDIRNNLQKRYLDPVPDTREYVHILSSIISHEEQWLLPSSRLHGVHGTTTTSFQYPLDEFSTLLGVKGLYGCTSVIVASNTGVFISHIWESPTFKNKGDLSQSDEEVFWRTGYNILRDGNPTDRERSIGFTSLMGPGGILNTTQRPVVFIITPFASQIQRQYLGITTRLRYELRVNKLALALRKRIRSPERAQIIGYSRTHQHTAHDREGYLGRAIVEVEQGSAEPRRGNDSDDEGPFTYDRTIEGSWRLWVEDRVVFEQRYSHPLVPSLRNISNP</sequence>
<reference evidence="3" key="1">
    <citation type="journal article" date="2020" name="Stud. Mycol.">
        <title>101 Dothideomycetes genomes: a test case for predicting lifestyles and emergence of pathogens.</title>
        <authorList>
            <person name="Haridas S."/>
            <person name="Albert R."/>
            <person name="Binder M."/>
            <person name="Bloem J."/>
            <person name="Labutti K."/>
            <person name="Salamov A."/>
            <person name="Andreopoulos B."/>
            <person name="Baker S."/>
            <person name="Barry K."/>
            <person name="Bills G."/>
            <person name="Bluhm B."/>
            <person name="Cannon C."/>
            <person name="Castanera R."/>
            <person name="Culley D."/>
            <person name="Daum C."/>
            <person name="Ezra D."/>
            <person name="Gonzalez J."/>
            <person name="Henrissat B."/>
            <person name="Kuo A."/>
            <person name="Liang C."/>
            <person name="Lipzen A."/>
            <person name="Lutzoni F."/>
            <person name="Magnuson J."/>
            <person name="Mondo S."/>
            <person name="Nolan M."/>
            <person name="Ohm R."/>
            <person name="Pangilinan J."/>
            <person name="Park H.-J."/>
            <person name="Ramirez L."/>
            <person name="Alfaro M."/>
            <person name="Sun H."/>
            <person name="Tritt A."/>
            <person name="Yoshinaga Y."/>
            <person name="Zwiers L.-H."/>
            <person name="Turgeon B."/>
            <person name="Goodwin S."/>
            <person name="Spatafora J."/>
            <person name="Crous P."/>
            <person name="Grigoriev I."/>
        </authorList>
    </citation>
    <scope>NUCLEOTIDE SEQUENCE</scope>
    <source>
        <strain evidence="3">Tuck. ex Michener</strain>
    </source>
</reference>
<name>A0A6A6HJC5_VIRVR</name>
<evidence type="ECO:0000256" key="1">
    <source>
        <dbReference type="SAM" id="MobiDB-lite"/>
    </source>
</evidence>
<evidence type="ECO:0000256" key="2">
    <source>
        <dbReference type="SAM" id="SignalP"/>
    </source>
</evidence>
<organism evidence="3 4">
    <name type="scientific">Viridothelium virens</name>
    <name type="common">Speckled blister lichen</name>
    <name type="synonym">Trypethelium virens</name>
    <dbReference type="NCBI Taxonomy" id="1048519"/>
    <lineage>
        <taxon>Eukaryota</taxon>
        <taxon>Fungi</taxon>
        <taxon>Dikarya</taxon>
        <taxon>Ascomycota</taxon>
        <taxon>Pezizomycotina</taxon>
        <taxon>Dothideomycetes</taxon>
        <taxon>Dothideomycetes incertae sedis</taxon>
        <taxon>Trypetheliales</taxon>
        <taxon>Trypetheliaceae</taxon>
        <taxon>Viridothelium</taxon>
    </lineage>
</organism>
<dbReference type="OrthoDB" id="3886018at2759"/>
<gene>
    <name evidence="3" type="ORF">EV356DRAFT_563975</name>
</gene>
<keyword evidence="4" id="KW-1185">Reference proteome</keyword>
<dbReference type="AlphaFoldDB" id="A0A6A6HJC5"/>
<proteinExistence type="predicted"/>
<feature type="chain" id="PRO_5025518773" evidence="2">
    <location>
        <begin position="26"/>
        <end position="381"/>
    </location>
</feature>
<dbReference type="EMBL" id="ML991776">
    <property type="protein sequence ID" value="KAF2238245.1"/>
    <property type="molecule type" value="Genomic_DNA"/>
</dbReference>
<feature type="region of interest" description="Disordered" evidence="1">
    <location>
        <begin position="325"/>
        <end position="344"/>
    </location>
</feature>
<protein>
    <submittedName>
        <fullName evidence="3">Uncharacterized protein</fullName>
    </submittedName>
</protein>
<accession>A0A6A6HJC5</accession>
<evidence type="ECO:0000313" key="4">
    <source>
        <dbReference type="Proteomes" id="UP000800092"/>
    </source>
</evidence>
<dbReference type="Proteomes" id="UP000800092">
    <property type="component" value="Unassembled WGS sequence"/>
</dbReference>
<feature type="signal peptide" evidence="2">
    <location>
        <begin position="1"/>
        <end position="25"/>
    </location>
</feature>
<keyword evidence="2" id="KW-0732">Signal</keyword>